<keyword evidence="4" id="KW-1185">Reference proteome</keyword>
<evidence type="ECO:0000313" key="3">
    <source>
        <dbReference type="EMBL" id="NXN74830.1"/>
    </source>
</evidence>
<dbReference type="InterPro" id="IPR020902">
    <property type="entry name" value="Actin/actin-like_CS"/>
</dbReference>
<organism evidence="3 4">
    <name type="scientific">Himantopus himantopus</name>
    <name type="common">Black-winged stilt</name>
    <name type="synonym">Charadrius himantopus</name>
    <dbReference type="NCBI Taxonomy" id="225398"/>
    <lineage>
        <taxon>Eukaryota</taxon>
        <taxon>Metazoa</taxon>
        <taxon>Chordata</taxon>
        <taxon>Craniata</taxon>
        <taxon>Vertebrata</taxon>
        <taxon>Euteleostomi</taxon>
        <taxon>Archelosauria</taxon>
        <taxon>Archosauria</taxon>
        <taxon>Dinosauria</taxon>
        <taxon>Saurischia</taxon>
        <taxon>Theropoda</taxon>
        <taxon>Coelurosauria</taxon>
        <taxon>Aves</taxon>
        <taxon>Neognathae</taxon>
        <taxon>Neoaves</taxon>
        <taxon>Charadriiformes</taxon>
        <taxon>Recurvirostridae</taxon>
        <taxon>Himantopus</taxon>
    </lineage>
</organism>
<protein>
    <submittedName>
        <fullName evidence="3">ARP3B protein</fullName>
    </submittedName>
</protein>
<feature type="non-terminal residue" evidence="3">
    <location>
        <position position="164"/>
    </location>
</feature>
<dbReference type="PANTHER" id="PTHR11937">
    <property type="entry name" value="ACTIN"/>
    <property type="match status" value="1"/>
</dbReference>
<proteinExistence type="inferred from homology"/>
<dbReference type="EMBL" id="VXBK01010354">
    <property type="protein sequence ID" value="NXN74830.1"/>
    <property type="molecule type" value="Genomic_DNA"/>
</dbReference>
<comment type="similarity">
    <text evidence="1 2">Belongs to the actin family.</text>
</comment>
<dbReference type="OrthoDB" id="421448at2759"/>
<gene>
    <name evidence="3" type="primary">Actr3b</name>
    <name evidence="3" type="ORF">HIMHIM_R14245</name>
</gene>
<evidence type="ECO:0000256" key="1">
    <source>
        <dbReference type="ARBA" id="ARBA00006752"/>
    </source>
</evidence>
<dbReference type="SMART" id="SM00268">
    <property type="entry name" value="ACTIN"/>
    <property type="match status" value="1"/>
</dbReference>
<comment type="caution">
    <text evidence="3">The sequence shown here is derived from an EMBL/GenBank/DDBJ whole genome shotgun (WGS) entry which is preliminary data.</text>
</comment>
<sequence length="164" mass="18661">YTKLGYAGNTEPQFIIPSCELPIKLSTKVQVVSALFTSSGTVDSLIFKKVFPIRKCSFWWPIRHGIVEDWDLMERFMEQVIFKYLRAEPEDHYFLMTEPPLNTPENREYLAEIMFESFNIPGLYIAVQAVLALAASWTSRQVGERTLTGIVIDSGDGVTHVIPV</sequence>
<feature type="non-terminal residue" evidence="3">
    <location>
        <position position="1"/>
    </location>
</feature>
<dbReference type="InterPro" id="IPR043129">
    <property type="entry name" value="ATPase_NBD"/>
</dbReference>
<dbReference type="AlphaFoldDB" id="A0A7L1LIH2"/>
<dbReference type="FunFam" id="3.30.420.40:FF:000050">
    <property type="entry name" value="Actin, alpha skeletal muscle"/>
    <property type="match status" value="1"/>
</dbReference>
<dbReference type="SUPFAM" id="SSF53067">
    <property type="entry name" value="Actin-like ATPase domain"/>
    <property type="match status" value="1"/>
</dbReference>
<dbReference type="Proteomes" id="UP000571567">
    <property type="component" value="Unassembled WGS sequence"/>
</dbReference>
<evidence type="ECO:0000256" key="2">
    <source>
        <dbReference type="RuleBase" id="RU000487"/>
    </source>
</evidence>
<dbReference type="Gene3D" id="3.30.420.40">
    <property type="match status" value="2"/>
</dbReference>
<dbReference type="InterPro" id="IPR004000">
    <property type="entry name" value="Actin"/>
</dbReference>
<name>A0A7L1LIH2_HIMHI</name>
<dbReference type="PROSITE" id="PS01132">
    <property type="entry name" value="ACTINS_ACT_LIKE"/>
    <property type="match status" value="1"/>
</dbReference>
<evidence type="ECO:0000313" key="4">
    <source>
        <dbReference type="Proteomes" id="UP000571567"/>
    </source>
</evidence>
<dbReference type="Pfam" id="PF00022">
    <property type="entry name" value="Actin"/>
    <property type="match status" value="1"/>
</dbReference>
<accession>A0A7L1LIH2</accession>
<reference evidence="3 4" key="1">
    <citation type="submission" date="2019-09" db="EMBL/GenBank/DDBJ databases">
        <title>Bird 10,000 Genomes (B10K) Project - Family phase.</title>
        <authorList>
            <person name="Zhang G."/>
        </authorList>
    </citation>
    <scope>NUCLEOTIDE SEQUENCE [LARGE SCALE GENOMIC DNA]</scope>
    <source>
        <strain evidence="3">B10K-DU-002-13</strain>
        <tissue evidence="3">Muscle</tissue>
    </source>
</reference>